<dbReference type="InterPro" id="IPR006735">
    <property type="entry name" value="Rtf2"/>
</dbReference>
<dbReference type="Pfam" id="PF04641">
    <property type="entry name" value="Rtf2"/>
    <property type="match status" value="1"/>
</dbReference>
<dbReference type="GO" id="GO:0005634">
    <property type="term" value="C:nucleus"/>
    <property type="evidence" value="ECO:0007669"/>
    <property type="project" value="TreeGrafter"/>
</dbReference>
<protein>
    <recommendedName>
        <fullName evidence="4">Replication termination factor 2</fullName>
    </recommendedName>
</protein>
<proteinExistence type="predicted"/>
<dbReference type="Proteomes" id="UP000198406">
    <property type="component" value="Unassembled WGS sequence"/>
</dbReference>
<evidence type="ECO:0000313" key="3">
    <source>
        <dbReference type="Proteomes" id="UP000198406"/>
    </source>
</evidence>
<accession>A0A1Z5KPQ5</accession>
<dbReference type="GO" id="GO:0006274">
    <property type="term" value="P:DNA replication termination"/>
    <property type="evidence" value="ECO:0007669"/>
    <property type="project" value="TreeGrafter"/>
</dbReference>
<comment type="caution">
    <text evidence="2">The sequence shown here is derived from an EMBL/GenBank/DDBJ whole genome shotgun (WGS) entry which is preliminary data.</text>
</comment>
<evidence type="ECO:0000256" key="1">
    <source>
        <dbReference type="SAM" id="MobiDB-lite"/>
    </source>
</evidence>
<gene>
    <name evidence="2" type="ORF">FisN_27Hh045</name>
</gene>
<dbReference type="AlphaFoldDB" id="A0A1Z5KPQ5"/>
<sequence>MGGDGGVIASNRRYMRGAGTAEPAKHRDEALERDEMARTMQVCAASSQLLQFSRQTIVTCPYGNLYHKEAALEALLRRKQDDDAVLGDHIRGLKDLHEVRFHLTTDNIPTCPITGRELNGNIPAVALIPGKPGLCNVVSERGMQEMGDDFVIEYGPVEEKIRLAPSLDVLAEMKAKLEEKRAKKSKKKRKEPSQEPDRPSKKAATNVTAVARDKVTDAIRENTVFSSLFSRDGVSVSEKDKKDNLFAR</sequence>
<dbReference type="PANTHER" id="PTHR12775:SF0">
    <property type="entry name" value="REPLICATION TERMINATION FACTOR 2"/>
    <property type="match status" value="1"/>
</dbReference>
<dbReference type="OrthoDB" id="247013at2759"/>
<feature type="region of interest" description="Disordered" evidence="1">
    <location>
        <begin position="178"/>
        <end position="212"/>
    </location>
</feature>
<feature type="compositionally biased region" description="Basic and acidic residues" evidence="1">
    <location>
        <begin position="191"/>
        <end position="200"/>
    </location>
</feature>
<dbReference type="InParanoid" id="A0A1Z5KPQ5"/>
<organism evidence="2 3">
    <name type="scientific">Fistulifera solaris</name>
    <name type="common">Oleaginous diatom</name>
    <dbReference type="NCBI Taxonomy" id="1519565"/>
    <lineage>
        <taxon>Eukaryota</taxon>
        <taxon>Sar</taxon>
        <taxon>Stramenopiles</taxon>
        <taxon>Ochrophyta</taxon>
        <taxon>Bacillariophyta</taxon>
        <taxon>Bacillariophyceae</taxon>
        <taxon>Bacillariophycidae</taxon>
        <taxon>Naviculales</taxon>
        <taxon>Naviculaceae</taxon>
        <taxon>Fistulifera</taxon>
    </lineage>
</organism>
<keyword evidence="3" id="KW-1185">Reference proteome</keyword>
<dbReference type="EMBL" id="BDSP01000271">
    <property type="protein sequence ID" value="GAX28300.1"/>
    <property type="molecule type" value="Genomic_DNA"/>
</dbReference>
<evidence type="ECO:0000313" key="2">
    <source>
        <dbReference type="EMBL" id="GAX28300.1"/>
    </source>
</evidence>
<reference evidence="2 3" key="1">
    <citation type="journal article" date="2015" name="Plant Cell">
        <title>Oil accumulation by the oleaginous diatom Fistulifera solaris as revealed by the genome and transcriptome.</title>
        <authorList>
            <person name="Tanaka T."/>
            <person name="Maeda Y."/>
            <person name="Veluchamy A."/>
            <person name="Tanaka M."/>
            <person name="Abida H."/>
            <person name="Marechal E."/>
            <person name="Bowler C."/>
            <person name="Muto M."/>
            <person name="Sunaga Y."/>
            <person name="Tanaka M."/>
            <person name="Yoshino T."/>
            <person name="Taniguchi T."/>
            <person name="Fukuda Y."/>
            <person name="Nemoto M."/>
            <person name="Matsumoto M."/>
            <person name="Wong P.S."/>
            <person name="Aburatani S."/>
            <person name="Fujibuchi W."/>
        </authorList>
    </citation>
    <scope>NUCLEOTIDE SEQUENCE [LARGE SCALE GENOMIC DNA]</scope>
    <source>
        <strain evidence="2 3">JPCC DA0580</strain>
    </source>
</reference>
<evidence type="ECO:0008006" key="4">
    <source>
        <dbReference type="Google" id="ProtNLM"/>
    </source>
</evidence>
<name>A0A1Z5KPQ5_FISSO</name>
<dbReference type="PANTHER" id="PTHR12775">
    <property type="entry name" value="PROTEIN C20ORF43 HOMOLOG"/>
    <property type="match status" value="1"/>
</dbReference>